<gene>
    <name evidence="1" type="ORF">E5288_WYG014829</name>
</gene>
<sequence length="66" mass="7380">MERHGLYPTDHGESLTSLKKKGDVMGFGLQEAYSSQEFMASSSTLANTKWPRTASPRCDEHFIGKM</sequence>
<accession>A0A6B0SE46</accession>
<evidence type="ECO:0000313" key="2">
    <source>
        <dbReference type="Proteomes" id="UP000322234"/>
    </source>
</evidence>
<protein>
    <submittedName>
        <fullName evidence="1">Uncharacterized protein</fullName>
    </submittedName>
</protein>
<organism evidence="1 2">
    <name type="scientific">Bos mutus</name>
    <name type="common">wild yak</name>
    <dbReference type="NCBI Taxonomy" id="72004"/>
    <lineage>
        <taxon>Eukaryota</taxon>
        <taxon>Metazoa</taxon>
        <taxon>Chordata</taxon>
        <taxon>Craniata</taxon>
        <taxon>Vertebrata</taxon>
        <taxon>Euteleostomi</taxon>
        <taxon>Mammalia</taxon>
        <taxon>Eutheria</taxon>
        <taxon>Laurasiatheria</taxon>
        <taxon>Artiodactyla</taxon>
        <taxon>Ruminantia</taxon>
        <taxon>Pecora</taxon>
        <taxon>Bovidae</taxon>
        <taxon>Bovinae</taxon>
        <taxon>Bos</taxon>
    </lineage>
</organism>
<dbReference type="EMBL" id="VBQZ03020394">
    <property type="protein sequence ID" value="MXR00171.1"/>
    <property type="molecule type" value="Genomic_DNA"/>
</dbReference>
<dbReference type="Proteomes" id="UP000322234">
    <property type="component" value="Unassembled WGS sequence"/>
</dbReference>
<reference evidence="1" key="1">
    <citation type="submission" date="2019-10" db="EMBL/GenBank/DDBJ databases">
        <title>The sequence and de novo assembly of the wild yak genome.</title>
        <authorList>
            <person name="Liu Y."/>
        </authorList>
    </citation>
    <scope>NUCLEOTIDE SEQUENCE [LARGE SCALE GENOMIC DNA]</scope>
    <source>
        <strain evidence="1">WY2019</strain>
    </source>
</reference>
<proteinExistence type="predicted"/>
<name>A0A6B0SE46_9CETA</name>
<dbReference type="AlphaFoldDB" id="A0A6B0SE46"/>
<evidence type="ECO:0000313" key="1">
    <source>
        <dbReference type="EMBL" id="MXR00171.1"/>
    </source>
</evidence>
<keyword evidence="2" id="KW-1185">Reference proteome</keyword>
<comment type="caution">
    <text evidence="1">The sequence shown here is derived from an EMBL/GenBank/DDBJ whole genome shotgun (WGS) entry which is preliminary data.</text>
</comment>